<sequence>MSRYVGRRRHNLERSTAVEYDSLYVGVKPRRWEDLPKDGDVHEPSQIPTKSSKEKKVETKKGAGTENKKEPLNEKQWSGDLTEEGVSLDKSKKKTQPKKKTEKNKSNENQKANAEKSPDAEEKHVAAADDKASKPAVWAKTKRKKKTEPKRKGGMNKQVKQENVPVAEETRKQKMDEVEVNKKDGIIQVPDNFQNDGCRATVSTWL</sequence>
<keyword evidence="2" id="KW-1185">Reference proteome</keyword>
<name>A0A5S6Q6M9_TRIMR</name>
<evidence type="ECO:0000256" key="1">
    <source>
        <dbReference type="SAM" id="MobiDB-lite"/>
    </source>
</evidence>
<dbReference type="WBParaSite" id="TMUE_1000002820.1">
    <property type="protein sequence ID" value="TMUE_1000002820.1"/>
    <property type="gene ID" value="WBGene00298499"/>
</dbReference>
<reference evidence="3" key="1">
    <citation type="submission" date="2019-12" db="UniProtKB">
        <authorList>
            <consortium name="WormBaseParasite"/>
        </authorList>
    </citation>
    <scope>IDENTIFICATION</scope>
</reference>
<dbReference type="Proteomes" id="UP000046395">
    <property type="component" value="Unassembled WGS sequence"/>
</dbReference>
<accession>A0A5S6Q6M9</accession>
<protein>
    <submittedName>
        <fullName evidence="3">Uncharacterized protein</fullName>
    </submittedName>
</protein>
<organism evidence="2 3">
    <name type="scientific">Trichuris muris</name>
    <name type="common">Mouse whipworm</name>
    <dbReference type="NCBI Taxonomy" id="70415"/>
    <lineage>
        <taxon>Eukaryota</taxon>
        <taxon>Metazoa</taxon>
        <taxon>Ecdysozoa</taxon>
        <taxon>Nematoda</taxon>
        <taxon>Enoplea</taxon>
        <taxon>Dorylaimia</taxon>
        <taxon>Trichinellida</taxon>
        <taxon>Trichuridae</taxon>
        <taxon>Trichuris</taxon>
    </lineage>
</organism>
<feature type="compositionally biased region" description="Basic and acidic residues" evidence="1">
    <location>
        <begin position="51"/>
        <end position="73"/>
    </location>
</feature>
<dbReference type="AlphaFoldDB" id="A0A5S6Q6M9"/>
<evidence type="ECO:0000313" key="3">
    <source>
        <dbReference type="WBParaSite" id="TMUE_1000002820.1"/>
    </source>
</evidence>
<proteinExistence type="predicted"/>
<feature type="compositionally biased region" description="Basic residues" evidence="1">
    <location>
        <begin position="91"/>
        <end position="102"/>
    </location>
</feature>
<feature type="compositionally biased region" description="Basic and acidic residues" evidence="1">
    <location>
        <begin position="103"/>
        <end position="133"/>
    </location>
</feature>
<feature type="compositionally biased region" description="Basic and acidic residues" evidence="1">
    <location>
        <begin position="168"/>
        <end position="177"/>
    </location>
</feature>
<feature type="compositionally biased region" description="Basic and acidic residues" evidence="1">
    <location>
        <begin position="30"/>
        <end position="43"/>
    </location>
</feature>
<feature type="compositionally biased region" description="Basic residues" evidence="1">
    <location>
        <begin position="140"/>
        <end position="154"/>
    </location>
</feature>
<feature type="region of interest" description="Disordered" evidence="1">
    <location>
        <begin position="30"/>
        <end position="177"/>
    </location>
</feature>
<evidence type="ECO:0000313" key="2">
    <source>
        <dbReference type="Proteomes" id="UP000046395"/>
    </source>
</evidence>